<name>A0ABU1W744_9GAMM</name>
<keyword evidence="3" id="KW-1185">Reference proteome</keyword>
<protein>
    <submittedName>
        <fullName evidence="2">Uncharacterized protein</fullName>
    </submittedName>
</protein>
<feature type="region of interest" description="Disordered" evidence="1">
    <location>
        <begin position="145"/>
        <end position="169"/>
    </location>
</feature>
<dbReference type="EMBL" id="JAVDVY010000001">
    <property type="protein sequence ID" value="MDR7133406.1"/>
    <property type="molecule type" value="Genomic_DNA"/>
</dbReference>
<evidence type="ECO:0000256" key="1">
    <source>
        <dbReference type="SAM" id="MobiDB-lite"/>
    </source>
</evidence>
<accession>A0ABU1W744</accession>
<gene>
    <name evidence="2" type="ORF">J2X06_000590</name>
</gene>
<sequence length="169" mass="18178">MNQNYAQQHLSAEQWAQADAAINALTAALEPMLVALSLDERQRVVKMGDGSVAFCRTALDVIAENAALMPRSFDIEEMRRDLASHDALNARVVRLTKLLEKAHHTDMALGSDVMVAALEGYSYLKTAGKREGVEALRKLLGRRFEGNGSRSETSGNGNGNAGNVAPPAA</sequence>
<dbReference type="Proteomes" id="UP001251524">
    <property type="component" value="Unassembled WGS sequence"/>
</dbReference>
<reference evidence="2 3" key="1">
    <citation type="submission" date="2023-07" db="EMBL/GenBank/DDBJ databases">
        <title>Sorghum-associated microbial communities from plants grown in Nebraska, USA.</title>
        <authorList>
            <person name="Schachtman D."/>
        </authorList>
    </citation>
    <scope>NUCLEOTIDE SEQUENCE [LARGE SCALE GENOMIC DNA]</scope>
    <source>
        <strain evidence="2 3">BE198</strain>
    </source>
</reference>
<comment type="caution">
    <text evidence="2">The sequence shown here is derived from an EMBL/GenBank/DDBJ whole genome shotgun (WGS) entry which is preliminary data.</text>
</comment>
<dbReference type="RefSeq" id="WP_310058073.1">
    <property type="nucleotide sequence ID" value="NZ_JAVDVY010000001.1"/>
</dbReference>
<evidence type="ECO:0000313" key="3">
    <source>
        <dbReference type="Proteomes" id="UP001251524"/>
    </source>
</evidence>
<evidence type="ECO:0000313" key="2">
    <source>
        <dbReference type="EMBL" id="MDR7133406.1"/>
    </source>
</evidence>
<proteinExistence type="predicted"/>
<organism evidence="2 3">
    <name type="scientific">Lysobacter niastensis</name>
    <dbReference type="NCBI Taxonomy" id="380629"/>
    <lineage>
        <taxon>Bacteria</taxon>
        <taxon>Pseudomonadati</taxon>
        <taxon>Pseudomonadota</taxon>
        <taxon>Gammaproteobacteria</taxon>
        <taxon>Lysobacterales</taxon>
        <taxon>Lysobacteraceae</taxon>
        <taxon>Lysobacter</taxon>
    </lineage>
</organism>